<accession>A0A923L3D6</accession>
<gene>
    <name evidence="1" type="ORF">H8S33_02795</name>
</gene>
<dbReference type="InterPro" id="IPR017853">
    <property type="entry name" value="GH"/>
</dbReference>
<organism evidence="1 2">
    <name type="scientific">Ornithinibacillus hominis</name>
    <dbReference type="NCBI Taxonomy" id="2763055"/>
    <lineage>
        <taxon>Bacteria</taxon>
        <taxon>Bacillati</taxon>
        <taxon>Bacillota</taxon>
        <taxon>Bacilli</taxon>
        <taxon>Bacillales</taxon>
        <taxon>Bacillaceae</taxon>
        <taxon>Ornithinibacillus</taxon>
    </lineage>
</organism>
<dbReference type="GO" id="GO:0005975">
    <property type="term" value="P:carbohydrate metabolic process"/>
    <property type="evidence" value="ECO:0007669"/>
    <property type="project" value="InterPro"/>
</dbReference>
<sequence length="48" mass="5578">MLLASFTGDETEPNEEGLQFYEELFDELLCYGIKQLVTLSHFEMSCQK</sequence>
<evidence type="ECO:0000313" key="1">
    <source>
        <dbReference type="EMBL" id="MBC5635747.1"/>
    </source>
</evidence>
<name>A0A923L3D6_9BACI</name>
<dbReference type="InterPro" id="IPR001360">
    <property type="entry name" value="Glyco_hydro_1"/>
</dbReference>
<dbReference type="Pfam" id="PF00232">
    <property type="entry name" value="Glyco_hydro_1"/>
    <property type="match status" value="1"/>
</dbReference>
<proteinExistence type="predicted"/>
<dbReference type="Proteomes" id="UP000637359">
    <property type="component" value="Unassembled WGS sequence"/>
</dbReference>
<dbReference type="Gene3D" id="3.20.20.80">
    <property type="entry name" value="Glycosidases"/>
    <property type="match status" value="1"/>
</dbReference>
<dbReference type="GO" id="GO:0004553">
    <property type="term" value="F:hydrolase activity, hydrolyzing O-glycosyl compounds"/>
    <property type="evidence" value="ECO:0007669"/>
    <property type="project" value="InterPro"/>
</dbReference>
<reference evidence="1" key="1">
    <citation type="submission" date="2020-08" db="EMBL/GenBank/DDBJ databases">
        <title>Genome public.</title>
        <authorList>
            <person name="Liu C."/>
            <person name="Sun Q."/>
        </authorList>
    </citation>
    <scope>NUCLEOTIDE SEQUENCE</scope>
    <source>
        <strain evidence="1">BX22</strain>
    </source>
</reference>
<comment type="caution">
    <text evidence="1">The sequence shown here is derived from an EMBL/GenBank/DDBJ whole genome shotgun (WGS) entry which is preliminary data.</text>
</comment>
<evidence type="ECO:0000313" key="2">
    <source>
        <dbReference type="Proteomes" id="UP000637359"/>
    </source>
</evidence>
<dbReference type="EMBL" id="JACOOL010000001">
    <property type="protein sequence ID" value="MBC5635747.1"/>
    <property type="molecule type" value="Genomic_DNA"/>
</dbReference>
<protein>
    <submittedName>
        <fullName evidence="1">Family 1 glycosylhydrolase</fullName>
    </submittedName>
</protein>
<dbReference type="SUPFAM" id="SSF51445">
    <property type="entry name" value="(Trans)glycosidases"/>
    <property type="match status" value="1"/>
</dbReference>
<keyword evidence="2" id="KW-1185">Reference proteome</keyword>
<dbReference type="AlphaFoldDB" id="A0A923L3D6"/>